<dbReference type="CDD" id="cd04852">
    <property type="entry name" value="Peptidases_S8_3"/>
    <property type="match status" value="2"/>
</dbReference>
<dbReference type="InterPro" id="IPR010259">
    <property type="entry name" value="S8pro/Inhibitor_I9"/>
</dbReference>
<evidence type="ECO:0000256" key="1">
    <source>
        <dbReference type="ARBA" id="ARBA00004613"/>
    </source>
</evidence>
<dbReference type="InterPro" id="IPR045051">
    <property type="entry name" value="SBT"/>
</dbReference>
<evidence type="ECO:0000256" key="7">
    <source>
        <dbReference type="ARBA" id="ARBA00022825"/>
    </source>
</evidence>
<dbReference type="GO" id="GO:0005576">
    <property type="term" value="C:extracellular region"/>
    <property type="evidence" value="ECO:0007669"/>
    <property type="project" value="UniProtKB-SubCell"/>
</dbReference>
<dbReference type="Gene3D" id="3.30.70.80">
    <property type="entry name" value="Peptidase S8 propeptide/proteinase inhibitor I9"/>
    <property type="match status" value="1"/>
</dbReference>
<dbReference type="Gene3D" id="3.50.30.30">
    <property type="match status" value="1"/>
</dbReference>
<dbReference type="SUPFAM" id="SSF56784">
    <property type="entry name" value="HAD-like"/>
    <property type="match status" value="1"/>
</dbReference>
<evidence type="ECO:0000259" key="10">
    <source>
        <dbReference type="Pfam" id="PF00082"/>
    </source>
</evidence>
<feature type="domain" description="Peptidase S8/S53" evidence="10">
    <location>
        <begin position="950"/>
        <end position="1387"/>
    </location>
</feature>
<comment type="subcellular location">
    <subcellularLocation>
        <location evidence="1">Secreted</location>
    </subcellularLocation>
</comment>
<evidence type="ECO:0000256" key="8">
    <source>
        <dbReference type="PIRSR" id="PIRSR615500-1"/>
    </source>
</evidence>
<dbReference type="FunFam" id="3.40.50.200:FF:000006">
    <property type="entry name" value="Subtilisin-like protease SBT1.5"/>
    <property type="match status" value="2"/>
</dbReference>
<dbReference type="InterPro" id="IPR041469">
    <property type="entry name" value="Subtilisin-like_FN3"/>
</dbReference>
<feature type="active site" description="Charge relay system" evidence="8 9">
    <location>
        <position position="652"/>
    </location>
</feature>
<feature type="active site" description="Charge relay system" evidence="9">
    <location>
        <position position="958"/>
    </location>
</feature>
<name>A0A2N9F0K5_FAGSY</name>
<comment type="similarity">
    <text evidence="2 9">Belongs to the peptidase S8 family.</text>
</comment>
<dbReference type="Pfam" id="PF05922">
    <property type="entry name" value="Inhibitor_I9"/>
    <property type="match status" value="1"/>
</dbReference>
<feature type="active site" description="Charge relay system" evidence="8 9">
    <location>
        <position position="381"/>
    </location>
</feature>
<evidence type="ECO:0000256" key="4">
    <source>
        <dbReference type="ARBA" id="ARBA00022670"/>
    </source>
</evidence>
<dbReference type="PANTHER" id="PTHR10795">
    <property type="entry name" value="PROPROTEIN CONVERTASE SUBTILISIN/KEXIN"/>
    <property type="match status" value="1"/>
</dbReference>
<evidence type="ECO:0000256" key="9">
    <source>
        <dbReference type="PROSITE-ProRule" id="PRU01240"/>
    </source>
</evidence>
<dbReference type="Pfam" id="PF00082">
    <property type="entry name" value="Peptidase_S8"/>
    <property type="match status" value="2"/>
</dbReference>
<dbReference type="InterPro" id="IPR036412">
    <property type="entry name" value="HAD-like_sf"/>
</dbReference>
<keyword evidence="4 9" id="KW-0645">Protease</keyword>
<dbReference type="InterPro" id="IPR034197">
    <property type="entry name" value="Peptidases_S8_3"/>
</dbReference>
<dbReference type="Pfam" id="PF17766">
    <property type="entry name" value="fn3_6"/>
    <property type="match status" value="1"/>
</dbReference>
<dbReference type="GO" id="GO:0009609">
    <property type="term" value="P:response to symbiotic bacterium"/>
    <property type="evidence" value="ECO:0007669"/>
    <property type="project" value="UniProtKB-ARBA"/>
</dbReference>
<keyword evidence="6 9" id="KW-0378">Hydrolase</keyword>
<dbReference type="Gene3D" id="3.40.50.200">
    <property type="entry name" value="Peptidase S8/S53 domain"/>
    <property type="match status" value="2"/>
</dbReference>
<dbReference type="PRINTS" id="PR00723">
    <property type="entry name" value="SUBTILISIN"/>
</dbReference>
<dbReference type="InterPro" id="IPR036852">
    <property type="entry name" value="Peptidase_S8/S53_dom_sf"/>
</dbReference>
<dbReference type="CDD" id="cd02120">
    <property type="entry name" value="PA_subtilisin_like"/>
    <property type="match status" value="1"/>
</dbReference>
<feature type="active site" description="Charge relay system" evidence="8 9">
    <location>
        <position position="321"/>
    </location>
</feature>
<feature type="domain" description="Inhibitor I9" evidence="11">
    <location>
        <begin position="214"/>
        <end position="291"/>
    </location>
</feature>
<feature type="active site" description="Charge relay system" evidence="9">
    <location>
        <position position="1343"/>
    </location>
</feature>
<proteinExistence type="inferred from homology"/>
<evidence type="ECO:0000259" key="11">
    <source>
        <dbReference type="Pfam" id="PF05922"/>
    </source>
</evidence>
<keyword evidence="3" id="KW-0964">Secreted</keyword>
<feature type="domain" description="Subtilisin-like protease fibronectin type-III" evidence="12">
    <location>
        <begin position="759"/>
        <end position="853"/>
    </location>
</feature>
<dbReference type="InterPro" id="IPR015500">
    <property type="entry name" value="Peptidase_S8_subtilisin-rel"/>
</dbReference>
<dbReference type="PROSITE" id="PS00138">
    <property type="entry name" value="SUBTILASE_SER"/>
    <property type="match status" value="2"/>
</dbReference>
<evidence type="ECO:0000259" key="12">
    <source>
        <dbReference type="Pfam" id="PF17766"/>
    </source>
</evidence>
<evidence type="ECO:0000256" key="6">
    <source>
        <dbReference type="ARBA" id="ARBA00022801"/>
    </source>
</evidence>
<feature type="domain" description="Peptidase S8/S53" evidence="10">
    <location>
        <begin position="313"/>
        <end position="696"/>
    </location>
</feature>
<protein>
    <recommendedName>
        <fullName evidence="14">Peptidase S8/S53 domain-containing protein</fullName>
    </recommendedName>
</protein>
<keyword evidence="7 9" id="KW-0720">Serine protease</keyword>
<feature type="active site" description="Charge relay system" evidence="9">
    <location>
        <position position="1018"/>
    </location>
</feature>
<evidence type="ECO:0000256" key="5">
    <source>
        <dbReference type="ARBA" id="ARBA00022729"/>
    </source>
</evidence>
<evidence type="ECO:0008006" key="14">
    <source>
        <dbReference type="Google" id="ProtNLM"/>
    </source>
</evidence>
<organism evidence="13">
    <name type="scientific">Fagus sylvatica</name>
    <name type="common">Beechnut</name>
    <dbReference type="NCBI Taxonomy" id="28930"/>
    <lineage>
        <taxon>Eukaryota</taxon>
        <taxon>Viridiplantae</taxon>
        <taxon>Streptophyta</taxon>
        <taxon>Embryophyta</taxon>
        <taxon>Tracheophyta</taxon>
        <taxon>Spermatophyta</taxon>
        <taxon>Magnoliopsida</taxon>
        <taxon>eudicotyledons</taxon>
        <taxon>Gunneridae</taxon>
        <taxon>Pentapetalae</taxon>
        <taxon>rosids</taxon>
        <taxon>fabids</taxon>
        <taxon>Fagales</taxon>
        <taxon>Fagaceae</taxon>
        <taxon>Fagus</taxon>
    </lineage>
</organism>
<dbReference type="InterPro" id="IPR037045">
    <property type="entry name" value="S8pro/Inhibitor_I9_sf"/>
</dbReference>
<dbReference type="Gene3D" id="2.60.40.2310">
    <property type="match status" value="2"/>
</dbReference>
<sequence length="1684" mass="182693">MGDLYALDFDGVLCDRKEIEAAKVRWPALFDGVDSTTEDSIVDQMHRVRPVVETGYENLLLVRLLLEMRIPSIQKSSVAEGLTVEGILENWSKLKPIIMEEWAESRDALVDLFGKVRDEWIEKDLATWISANRFYPGVPDALKFASSRLYIVTTKQSRFADALLRELAGVSIPPERIFGLGTGSSQGRSTEAASKETREPRTETAVRYFAAYMVHIVYMGSLPGGEYSPLSHHHSMLQEVVEGSSVANSFIRSYNRSFNGFAAKLTDNEKQKLANMKEVVSVFPSRSLQLHTTRSWDFMGVKEMIKRNPIAESDVIIGVLDTGIWPESKSFEDKGFGPAPKKWKGDCRGGKNFTCNNKIIGARHYSSPITNSQSARDDLGHGTHTASIAAGNKVKDASFYGLAHGTARGGVPSARVAAYKVCHPNVGCDGAAILAAFDDAIADGVDIISVSVGPDVPHDFSEDTIAIGSFHAMQKGILTSHTAGNNGPSYGTTVSVAPWLLSVAASSIDRQFIDKVVLGNGRILAGNSINSFSLNGTKFPLIHGKDVSSQCSEFDARYCRGRVSRQQIGEGKDCAINPQAGILKSEAIKDAAAPTVISFSSRGPNSITPDIMKPDISAPGVDILAAFSPNVSPSTSSQDVRRVNYNIVSGTSMSCPHVSGAAAYVKTFHPDWSPSAIKSALMTTAWPMSATKNYEGEFAYGSGHINPIKAVNPGLVYEALKEDYIKMLCSIGYGVKKLRLISGDNSTCPKKSDNILPKDLNYPSMAAEIMPLKLFKISFNRTVKNVGFANSTYTAKIFPNSKLNFKVVPGVLSFKSLNEKKSFVLFVTGSGMLAMSRVSASLVWSDGTHSVHIVYMGSLPGGEYVPLSDHHRILQAVVESSSVANSFIRSYNRSFNGFAAKVTDNEKIKLANMKEVVSVFPSRTLQLHTTRSWDFMGVNEVIKRNPIAESDVIIGVLDTGIWPESKSFEDKGFGPAPKKWKGACRGGINFTCNNKIIGARHYSAPRTTSQSARDDFGHGTHTASIAAGNKVKDASFFGLAQGTARGGVPSARVATYKVCHPNVGCDEAAILAAFDDAIADGVDIISVSLGPDVPSDFSEDSIAIGSFHAMQKGILTSHAVGNNGPSYGTTSSVAPWLLSVAASSMDRRFIDKVVLGNGRILAGNSVNSFSSNGTKFPLIHGKDVSSNCSEFDAGYCLIRCLDNNLVKGKIVLCNQSAGDIAAYRAGALGSISINDRSEDYSNVEPLPALVLSIKDYDFIMSYMKSIKNPQAGILKSEAIKDTDAPTVVSFSSRGPNHIAPDIMKPEVSAPGVDILAAFSPNVSPSTSKEDERRVYYNILSGTSMSCPHVSGAAAYVKTFHPDWSPSAIKSALMTTAFAMSAAKNYEGEFAYGSGHINPIKAVNPGLVYEALKGDYIKMLCSIGYGVKKLRLISGDNSTCPIKSDNIFPKDLNYPSMAADISPLKPFKVCPPKREGGLGLKRVEDWNKAAAIKHFWNLFSQAGSVWLAWLHGVLLKGTSFWGCKSPLGLLMGVRESVIKLRKLCMKTSSVDAKLSSVLKLLIDKEWIWRPARSDDMIKIQSKRHDIINLNEQDSAIWTVSSSGKHEVAITWNHWGIKSLKGNSLRVSICKLAWWATVYHLWLHRSSRIHGGVIKTEEQLIRDIKAKQKAKFLNCSRTLLSNVGIL</sequence>
<gene>
    <name evidence="13" type="ORF">FSB_LOCUS8216</name>
</gene>
<accession>A0A2N9F0K5</accession>
<dbReference type="GO" id="GO:0004252">
    <property type="term" value="F:serine-type endopeptidase activity"/>
    <property type="evidence" value="ECO:0007669"/>
    <property type="project" value="UniProtKB-UniRule"/>
</dbReference>
<evidence type="ECO:0000256" key="3">
    <source>
        <dbReference type="ARBA" id="ARBA00022525"/>
    </source>
</evidence>
<keyword evidence="5" id="KW-0732">Signal</keyword>
<dbReference type="GO" id="GO:0006508">
    <property type="term" value="P:proteolysis"/>
    <property type="evidence" value="ECO:0007669"/>
    <property type="project" value="UniProtKB-KW"/>
</dbReference>
<evidence type="ECO:0000256" key="2">
    <source>
        <dbReference type="ARBA" id="ARBA00011073"/>
    </source>
</evidence>
<dbReference type="InterPro" id="IPR023828">
    <property type="entry name" value="Peptidase_S8_Ser-AS"/>
</dbReference>
<dbReference type="InterPro" id="IPR000209">
    <property type="entry name" value="Peptidase_S8/S53_dom"/>
</dbReference>
<dbReference type="SUPFAM" id="SSF52743">
    <property type="entry name" value="Subtilisin-like"/>
    <property type="match status" value="2"/>
</dbReference>
<dbReference type="EMBL" id="OIVN01000446">
    <property type="protein sequence ID" value="SPC80334.1"/>
    <property type="molecule type" value="Genomic_DNA"/>
</dbReference>
<dbReference type="PROSITE" id="PS51892">
    <property type="entry name" value="SUBTILASE"/>
    <property type="match status" value="2"/>
</dbReference>
<reference evidence="13" key="1">
    <citation type="submission" date="2018-02" db="EMBL/GenBank/DDBJ databases">
        <authorList>
            <person name="Cohen D.B."/>
            <person name="Kent A.D."/>
        </authorList>
    </citation>
    <scope>NUCLEOTIDE SEQUENCE</scope>
</reference>
<evidence type="ECO:0000313" key="13">
    <source>
        <dbReference type="EMBL" id="SPC80334.1"/>
    </source>
</evidence>